<name>A0A314UVW3_PRUYE</name>
<sequence>MIQNPWCTLIRYDVQNSKYTKSLFFATTAFWRCRLSVFSRTYLSGAVPSFFFSVRTNLCRFCKKHKKYGFDKLHTDFVAGVSAVNHQGTGIKSFTKGDPQGGQALVSIWASWIYGYVTSNY</sequence>
<proteinExistence type="predicted"/>
<evidence type="ECO:0000313" key="2">
    <source>
        <dbReference type="Proteomes" id="UP000250321"/>
    </source>
</evidence>
<evidence type="ECO:0000313" key="1">
    <source>
        <dbReference type="EMBL" id="PQM41667.1"/>
    </source>
</evidence>
<organism evidence="1 2">
    <name type="scientific">Prunus yedoensis var. nudiflora</name>
    <dbReference type="NCBI Taxonomy" id="2094558"/>
    <lineage>
        <taxon>Eukaryota</taxon>
        <taxon>Viridiplantae</taxon>
        <taxon>Streptophyta</taxon>
        <taxon>Embryophyta</taxon>
        <taxon>Tracheophyta</taxon>
        <taxon>Spermatophyta</taxon>
        <taxon>Magnoliopsida</taxon>
        <taxon>eudicotyledons</taxon>
        <taxon>Gunneridae</taxon>
        <taxon>Pentapetalae</taxon>
        <taxon>rosids</taxon>
        <taxon>fabids</taxon>
        <taxon>Rosales</taxon>
        <taxon>Rosaceae</taxon>
        <taxon>Amygdaloideae</taxon>
        <taxon>Amygdaleae</taxon>
        <taxon>Prunus</taxon>
    </lineage>
</organism>
<dbReference type="Proteomes" id="UP000250321">
    <property type="component" value="Unassembled WGS sequence"/>
</dbReference>
<reference evidence="1 2" key="1">
    <citation type="submission" date="2018-02" db="EMBL/GenBank/DDBJ databases">
        <title>Draft genome of wild Prunus yedoensis var. nudiflora.</title>
        <authorList>
            <person name="Baek S."/>
            <person name="Kim J.-H."/>
            <person name="Choi K."/>
            <person name="Kim G.-B."/>
            <person name="Cho A."/>
            <person name="Jang H."/>
            <person name="Shin C.-H."/>
            <person name="Yu H.-J."/>
            <person name="Mun J.-H."/>
        </authorList>
    </citation>
    <scope>NUCLEOTIDE SEQUENCE [LARGE SCALE GENOMIC DNA]</scope>
    <source>
        <strain evidence="2">cv. Jeju island</strain>
        <tissue evidence="1">Leaf</tissue>
    </source>
</reference>
<dbReference type="AlphaFoldDB" id="A0A314UVW3"/>
<accession>A0A314UVW3</accession>
<keyword evidence="2" id="KW-1185">Reference proteome</keyword>
<comment type="caution">
    <text evidence="1">The sequence shown here is derived from an EMBL/GenBank/DDBJ whole genome shotgun (WGS) entry which is preliminary data.</text>
</comment>
<gene>
    <name evidence="1" type="ORF">Pyn_35812</name>
</gene>
<protein>
    <submittedName>
        <fullName evidence="1">Uncharacterized protein</fullName>
    </submittedName>
</protein>
<dbReference type="EMBL" id="PJQY01002930">
    <property type="protein sequence ID" value="PQM41667.1"/>
    <property type="molecule type" value="Genomic_DNA"/>
</dbReference>